<gene>
    <name evidence="1" type="ORF">GMA92_03360</name>
</gene>
<dbReference type="RefSeq" id="WP_009606618.1">
    <property type="nucleotide sequence ID" value="NZ_CABJBH010000020.1"/>
</dbReference>
<dbReference type="GeneID" id="60058220"/>
<name>A0A173RZJ2_9FIRM</name>
<evidence type="ECO:0000313" key="2">
    <source>
        <dbReference type="Proteomes" id="UP000487649"/>
    </source>
</evidence>
<sequence>MTDKYDYVFKWIKNATKPERHIDEVEAFAKKHPVLFMKYHKLFNPIVNHSETDPEYIEAKEKLIKLFSENEEDFKPVLDAVKEKFSGKYF</sequence>
<proteinExistence type="predicted"/>
<protein>
    <submittedName>
        <fullName evidence="1">Uncharacterized protein</fullName>
    </submittedName>
</protein>
<dbReference type="Proteomes" id="UP000487649">
    <property type="component" value="Unassembled WGS sequence"/>
</dbReference>
<organism evidence="1 2">
    <name type="scientific">Turicibacter sanguinis</name>
    <dbReference type="NCBI Taxonomy" id="154288"/>
    <lineage>
        <taxon>Bacteria</taxon>
        <taxon>Bacillati</taxon>
        <taxon>Bacillota</taxon>
        <taxon>Erysipelotrichia</taxon>
        <taxon>Erysipelotrichales</taxon>
        <taxon>Turicibacteraceae</taxon>
        <taxon>Turicibacter</taxon>
    </lineage>
</organism>
<reference evidence="1 2" key="1">
    <citation type="journal article" date="2019" name="Nat. Med.">
        <title>A library of human gut bacterial isolates paired with longitudinal multiomics data enables mechanistic microbiome research.</title>
        <authorList>
            <person name="Poyet M."/>
            <person name="Groussin M."/>
            <person name="Gibbons S.M."/>
            <person name="Avila-Pacheco J."/>
            <person name="Jiang X."/>
            <person name="Kearney S.M."/>
            <person name="Perrotta A.R."/>
            <person name="Berdy B."/>
            <person name="Zhao S."/>
            <person name="Lieberman T.D."/>
            <person name="Swanson P.K."/>
            <person name="Smith M."/>
            <person name="Roesemann S."/>
            <person name="Alexander J.E."/>
            <person name="Rich S.A."/>
            <person name="Livny J."/>
            <person name="Vlamakis H."/>
            <person name="Clish C."/>
            <person name="Bullock K."/>
            <person name="Deik A."/>
            <person name="Scott J."/>
            <person name="Pierce K.A."/>
            <person name="Xavier R.J."/>
            <person name="Alm E.J."/>
        </authorList>
    </citation>
    <scope>NUCLEOTIDE SEQUENCE [LARGE SCALE GENOMIC DNA]</scope>
    <source>
        <strain evidence="1 2">BIOML-A198</strain>
    </source>
</reference>
<accession>A0A173RZJ2</accession>
<evidence type="ECO:0000313" key="1">
    <source>
        <dbReference type="EMBL" id="MTK20476.1"/>
    </source>
</evidence>
<dbReference type="EMBL" id="WMQE01000005">
    <property type="protein sequence ID" value="MTK20476.1"/>
    <property type="molecule type" value="Genomic_DNA"/>
</dbReference>
<dbReference type="AlphaFoldDB" id="A0A173RZJ2"/>
<dbReference type="OrthoDB" id="1917533at2"/>
<comment type="caution">
    <text evidence="1">The sequence shown here is derived from an EMBL/GenBank/DDBJ whole genome shotgun (WGS) entry which is preliminary data.</text>
</comment>